<dbReference type="AlphaFoldDB" id="A0A914VPK3"/>
<keyword evidence="2" id="KW-1185">Reference proteome</keyword>
<feature type="compositionally biased region" description="Basic and acidic residues" evidence="1">
    <location>
        <begin position="116"/>
        <end position="126"/>
    </location>
</feature>
<evidence type="ECO:0000256" key="1">
    <source>
        <dbReference type="SAM" id="MobiDB-lite"/>
    </source>
</evidence>
<dbReference type="Proteomes" id="UP000887566">
    <property type="component" value="Unplaced"/>
</dbReference>
<proteinExistence type="predicted"/>
<sequence>METVGQTRSKRANQRTRVDQEVSHPNRPLKMDTFRGFPPSEPRARRLFVGLHKGKARQSRLEDEIGESIFINGGALTGSRWIRLGWSSSSSQRASDAKAGTPNRRTHTRATRRRCYRTDRRTERARASTAAVGDASDRLPPLERELLSENIHWVAGEKTILSPRNQRRRHCRLSNLQARVVFDRPYAVDDDDDAKQYPGRTEAPRREVDVDELKRGGGAVGCGTNCGRGR</sequence>
<accession>A0A914VPK3</accession>
<reference evidence="3" key="1">
    <citation type="submission" date="2022-11" db="UniProtKB">
        <authorList>
            <consortium name="WormBaseParasite"/>
        </authorList>
    </citation>
    <scope>IDENTIFICATION</scope>
</reference>
<feature type="region of interest" description="Disordered" evidence="1">
    <location>
        <begin position="91"/>
        <end position="135"/>
    </location>
</feature>
<organism evidence="2 3">
    <name type="scientific">Plectus sambesii</name>
    <dbReference type="NCBI Taxonomy" id="2011161"/>
    <lineage>
        <taxon>Eukaryota</taxon>
        <taxon>Metazoa</taxon>
        <taxon>Ecdysozoa</taxon>
        <taxon>Nematoda</taxon>
        <taxon>Chromadorea</taxon>
        <taxon>Plectida</taxon>
        <taxon>Plectina</taxon>
        <taxon>Plectoidea</taxon>
        <taxon>Plectidae</taxon>
        <taxon>Plectus</taxon>
    </lineage>
</organism>
<evidence type="ECO:0000313" key="3">
    <source>
        <dbReference type="WBParaSite" id="PSAMB.scaffold231size63335.g3792.t1"/>
    </source>
</evidence>
<dbReference type="WBParaSite" id="PSAMB.scaffold231size63335.g3792.t1">
    <property type="protein sequence ID" value="PSAMB.scaffold231size63335.g3792.t1"/>
    <property type="gene ID" value="PSAMB.scaffold231size63335.g3792"/>
</dbReference>
<feature type="region of interest" description="Disordered" evidence="1">
    <location>
        <begin position="1"/>
        <end position="38"/>
    </location>
</feature>
<protein>
    <submittedName>
        <fullName evidence="3">Uncharacterized protein</fullName>
    </submittedName>
</protein>
<name>A0A914VPK3_9BILA</name>
<evidence type="ECO:0000313" key="2">
    <source>
        <dbReference type="Proteomes" id="UP000887566"/>
    </source>
</evidence>
<feature type="compositionally biased region" description="Basic and acidic residues" evidence="1">
    <location>
        <begin position="16"/>
        <end position="33"/>
    </location>
</feature>
<feature type="compositionally biased region" description="Basic residues" evidence="1">
    <location>
        <begin position="104"/>
        <end position="115"/>
    </location>
</feature>